<name>A0A4R7DEP6_9SPHI</name>
<evidence type="ECO:0000313" key="2">
    <source>
        <dbReference type="Proteomes" id="UP000294752"/>
    </source>
</evidence>
<organism evidence="1 2">
    <name type="scientific">Sphingobacterium paludis</name>
    <dbReference type="NCBI Taxonomy" id="1476465"/>
    <lineage>
        <taxon>Bacteria</taxon>
        <taxon>Pseudomonadati</taxon>
        <taxon>Bacteroidota</taxon>
        <taxon>Sphingobacteriia</taxon>
        <taxon>Sphingobacteriales</taxon>
        <taxon>Sphingobacteriaceae</taxon>
        <taxon>Sphingobacterium</taxon>
    </lineage>
</organism>
<reference evidence="1 2" key="1">
    <citation type="submission" date="2019-03" db="EMBL/GenBank/DDBJ databases">
        <title>Genomic Encyclopedia of Type Strains, Phase III (KMG-III): the genomes of soil and plant-associated and newly described type strains.</title>
        <authorList>
            <person name="Whitman W."/>
        </authorList>
    </citation>
    <scope>NUCLEOTIDE SEQUENCE [LARGE SCALE GENOMIC DNA]</scope>
    <source>
        <strain evidence="1 2">CGMCC 1.12801</strain>
    </source>
</reference>
<proteinExistence type="predicted"/>
<dbReference type="AlphaFoldDB" id="A0A4R7DEP6"/>
<protein>
    <submittedName>
        <fullName evidence="1">Uncharacterized protein</fullName>
    </submittedName>
</protein>
<comment type="caution">
    <text evidence="1">The sequence shown here is derived from an EMBL/GenBank/DDBJ whole genome shotgun (WGS) entry which is preliminary data.</text>
</comment>
<keyword evidence="2" id="KW-1185">Reference proteome</keyword>
<gene>
    <name evidence="1" type="ORF">B0I21_101527</name>
</gene>
<accession>A0A4R7DEP6</accession>
<evidence type="ECO:0000313" key="1">
    <source>
        <dbReference type="EMBL" id="TDS17656.1"/>
    </source>
</evidence>
<sequence length="109" mass="12806">MTLISCTSRLEFTYNDAVRNQLTYFFEPNNESMRFYHDIENSEISGYFTPINKLNYFMNADSLAMRENWKKIVNDSDKKIYIQDLGNGDYSICTLHSTGNMVHLRILTL</sequence>
<dbReference type="Proteomes" id="UP000294752">
    <property type="component" value="Unassembled WGS sequence"/>
</dbReference>
<dbReference type="EMBL" id="SNZV01000001">
    <property type="protein sequence ID" value="TDS17656.1"/>
    <property type="molecule type" value="Genomic_DNA"/>
</dbReference>